<gene>
    <name evidence="5" type="ORF">CYYG_00030</name>
</gene>
<dbReference type="EMBL" id="HQ316584">
    <property type="protein sequence ID" value="AGG54531.1"/>
    <property type="molecule type" value="Genomic_DNA"/>
</dbReference>
<proteinExistence type="predicted"/>
<accession>M1UAC7</accession>
<dbReference type="Proteomes" id="UP000202740">
    <property type="component" value="Segment"/>
</dbReference>
<keyword evidence="6" id="KW-1185">Reference proteome</keyword>
<keyword evidence="2" id="KW-1227">Viral tail protein</keyword>
<name>M1UAC7_9CAUD</name>
<comment type="subcellular location">
    <subcellularLocation>
        <location evidence="1">Virion</location>
    </subcellularLocation>
</comment>
<feature type="domain" description="Bacteriophage T7 tail fibre protein-like N-terminal" evidence="4">
    <location>
        <begin position="6"/>
        <end position="112"/>
    </location>
</feature>
<reference evidence="5 6" key="1">
    <citation type="submission" date="2010-03" db="EMBL/GenBank/DDBJ databases">
        <title>The Genome Sequence of Cyanophage P-SSP9.</title>
        <authorList>
            <consortium name="The Broad Institute Genome Sequencing Platform"/>
            <person name="Henn M.R."/>
            <person name="Sullivan M.S."/>
            <person name="Osburne M.S."/>
            <person name="Levin J."/>
            <person name="Malboeuf C."/>
            <person name="Casali M."/>
            <person name="Russ C."/>
            <person name="Lennon N."/>
            <person name="Erlich R."/>
            <person name="Young S.K."/>
            <person name="Koehrsen M."/>
            <person name="Yandava C."/>
            <person name="Zeng Q."/>
            <person name="Alvarado L."/>
            <person name="Anderson S."/>
            <person name="Berlin A."/>
            <person name="Borenstein D."/>
            <person name="Chen Z."/>
            <person name="Engels R."/>
            <person name="Freedman E."/>
            <person name="Gellesch M."/>
            <person name="Goldberg J."/>
            <person name="Green L."/>
            <person name="Griggs A."/>
            <person name="Gujja S."/>
            <person name="Heiman D."/>
            <person name="Hepburn T."/>
            <person name="Howarth C."/>
            <person name="Jen D."/>
            <person name="Larson L."/>
            <person name="Lewis B."/>
            <person name="Mehta T."/>
            <person name="Park D."/>
            <person name="Pearson M."/>
            <person name="Roberts A."/>
            <person name="Ryan E."/>
            <person name="Saif S."/>
            <person name="Shea T."/>
            <person name="Shenoy N."/>
            <person name="Sisk P."/>
            <person name="Stolte C."/>
            <person name="Sykes S."/>
            <person name="Walk T."/>
            <person name="White J."/>
            <person name="Yu Q."/>
            <person name="Coleman M.L."/>
            <person name="Huang K.H."/>
            <person name="Weigele P.R."/>
            <person name="DeFrancesco A.S."/>
            <person name="Kern S.E."/>
            <person name="Thompson L.R."/>
            <person name="Fu R."/>
            <person name="Hombeck B."/>
            <person name="Chisholm S.W."/>
            <person name="Haas B."/>
            <person name="Nusbaum C."/>
            <person name="Galagan J."/>
            <person name="Birren B."/>
        </authorList>
    </citation>
    <scope>NUCLEOTIDE SEQUENCE [LARGE SCALE GENOMIC DNA]</scope>
    <source>
        <strain evidence="5 6">P-SSP9</strain>
    </source>
</reference>
<evidence type="ECO:0000256" key="2">
    <source>
        <dbReference type="ARBA" id="ARBA00022732"/>
    </source>
</evidence>
<evidence type="ECO:0000259" key="4">
    <source>
        <dbReference type="Pfam" id="PF03906"/>
    </source>
</evidence>
<dbReference type="KEGG" id="vg:15013340"/>
<evidence type="ECO:0000256" key="3">
    <source>
        <dbReference type="ARBA" id="ARBA00022844"/>
    </source>
</evidence>
<dbReference type="InterPro" id="IPR005604">
    <property type="entry name" value="Phage_T7_tail_fibre-like_N"/>
</dbReference>
<evidence type="ECO:0000313" key="5">
    <source>
        <dbReference type="EMBL" id="AGG54531.1"/>
    </source>
</evidence>
<keyword evidence="3" id="KW-0946">Virion</keyword>
<dbReference type="RefSeq" id="YP_007676875.1">
    <property type="nucleotide sequence ID" value="NC_020872.1"/>
</dbReference>
<evidence type="ECO:0000313" key="6">
    <source>
        <dbReference type="Proteomes" id="UP000202740"/>
    </source>
</evidence>
<organism evidence="5 6">
    <name type="scientific">Cyanophage SS120-1</name>
    <dbReference type="NCBI Taxonomy" id="616674"/>
    <lineage>
        <taxon>Viruses</taxon>
        <taxon>Duplodnaviria</taxon>
        <taxon>Heunggongvirae</taxon>
        <taxon>Uroviricota</taxon>
        <taxon>Caudoviricetes</taxon>
        <taxon>Autographivirales</taxon>
        <taxon>Banchanvirus</taxon>
        <taxon>Banchanvirus SS1201</taxon>
    </lineage>
</organism>
<dbReference type="OrthoDB" id="25708at10239"/>
<dbReference type="GO" id="GO:0098015">
    <property type="term" value="C:virus tail"/>
    <property type="evidence" value="ECO:0007669"/>
    <property type="project" value="UniProtKB-KW"/>
</dbReference>
<evidence type="ECO:0000256" key="1">
    <source>
        <dbReference type="ARBA" id="ARBA00004328"/>
    </source>
</evidence>
<protein>
    <recommendedName>
        <fullName evidence="4">Bacteriophage T7 tail fibre protein-like N-terminal domain-containing protein</fullName>
    </recommendedName>
</protein>
<dbReference type="GeneID" id="15013340"/>
<dbReference type="Pfam" id="PF03906">
    <property type="entry name" value="Phage_T7_tail"/>
    <property type="match status" value="1"/>
</dbReference>
<sequence>MAVTSNSYTGNGSTTNYSITFPYIATTDIKAQIDGIATTAFSLANATTVQFNSAPANGTDIVIFRETDDTTIPATFYAGSSIRSQDLNNNFTQTLYIGQETAARALTTLGGTMIGDLEMAKGSKVVFEGSTDDAHETTLTVTNPTADRTLTLPNVSGNVITSGDTGTVTKTLLAADSVDSSKIENATIVNADISGSAAIAGSKITAATTSAAGTLSAADKTKLDGIETGATGDQTNAEIRTAVEAANDSNVFTDSDHTKLNGIETAATADQTVSEIKTLIAGSPLDQNHLASNSVSNAAIADAELSTLAGMQSGTASILAGGTALTSTLTELNQLDGKTLGETTLTTNSDTAIPTSKAVNDQILAVTNALGGFVAIADELNFPNANPDPSDGAGTVVSISDAGGVVVNGSGVASIANGTVGNSTVTINGFPSTLYSKTLAAGVGLQVQTTTTLNTYTYHKLLAKEADVEQLSGDINDFNERYRIANSAPGSNNDEGDLWYDTANDKMKVYDGSAWGDVASTGSFFINTLSSYSGTGGNSASFNGSAYRFVLSNPPNAAEQLVVSINGVIQKPNSGTGQPSEGFSINGTSILFSAAPATGSDWFIITIGSSVTVGTPSANTVSTSILQNGSVTNDKVNAGAAIDVSKLSGVMPLAGGTITGDVVFDNATNAGNDLTWDMSDNALEFDDNVKATFGDGGDLQIYHDGSHSYIQDAGTGELRLRADAGIIRITKDDTETLAAFNVDGASELWYDNVKEFETKSGGVKLLGHSECAVNALGNVNSNPTFDFTVANYITLTLTGNVTVQNPTTESVGQSGSIIITQDGTGSRTCAWSNQFKWTGGAAPTLSTAANAVDRIDYLVVAADQIHCVASLDVK</sequence>